<keyword evidence="5" id="KW-0378">Hydrolase</keyword>
<dbReference type="Pfam" id="PF04775">
    <property type="entry name" value="Bile_Hydr_Trans"/>
    <property type="match status" value="1"/>
</dbReference>
<dbReference type="InterPro" id="IPR016662">
    <property type="entry name" value="Acyl-CoA_thioEstase_long-chain"/>
</dbReference>
<dbReference type="Proteomes" id="UP000199607">
    <property type="component" value="Unassembled WGS sequence"/>
</dbReference>
<dbReference type="STRING" id="553466.SAMN04487950_3307"/>
<feature type="active site" description="Charge relay system" evidence="2">
    <location>
        <position position="405"/>
    </location>
</feature>
<dbReference type="InterPro" id="IPR006311">
    <property type="entry name" value="TAT_signal"/>
</dbReference>
<dbReference type="GO" id="GO:0006631">
    <property type="term" value="P:fatty acid metabolic process"/>
    <property type="evidence" value="ECO:0007669"/>
    <property type="project" value="TreeGrafter"/>
</dbReference>
<dbReference type="GO" id="GO:0006637">
    <property type="term" value="P:acyl-CoA metabolic process"/>
    <property type="evidence" value="ECO:0007669"/>
    <property type="project" value="InterPro"/>
</dbReference>
<evidence type="ECO:0000259" key="4">
    <source>
        <dbReference type="Pfam" id="PF08840"/>
    </source>
</evidence>
<dbReference type="PIRSF" id="PIRSF016521">
    <property type="entry name" value="Acyl-CoA_hydro"/>
    <property type="match status" value="1"/>
</dbReference>
<feature type="active site" description="Charge relay system" evidence="2">
    <location>
        <position position="370"/>
    </location>
</feature>
<sequence>MSLDFAPTRRRFIQSVGAIGSVALAGCSSEEATPAIEVPSTALRDDSVSITMTGLEAYSEITLEARAHDRSGAEWISTATFESGADGTVTVGKQRPLNGRYYESADSMGPLWSMRPVEANPTEPLAPGVRFFPPESAYEVTLTVRVGDQSLTETTTRRRLYDPNIEHVEITTEDVVGAAFFPPGDEPAPGVIHLHGAGGQPHRGLARLLASYGFATLALQYFGDPEPLPATLREVPIEYIEEAIAWLSTQDRVAEQQIGLFGFSRGGTLALLAATHIDHVGAVVGWVPSGVVYEGLDLNRTPAGTSAWTVGGEPVPYLELAEPSLGPPPNPGLPYFEPPLEDTSSERLEAATIPIETADAPIYLVSATDDQRWPSTRLSERVIDRLDDSEHPNMYRHDVYKDAGHFLFPPYLPTAGTMRSTYNVYGGSPAANAHANSDAWARTRSFLANSLRRS</sequence>
<dbReference type="EMBL" id="FOTC01000004">
    <property type="protein sequence ID" value="SFL31702.1"/>
    <property type="molecule type" value="Genomic_DNA"/>
</dbReference>
<dbReference type="PROSITE" id="PS51318">
    <property type="entry name" value="TAT"/>
    <property type="match status" value="1"/>
</dbReference>
<proteinExistence type="inferred from homology"/>
<dbReference type="InterPro" id="IPR029058">
    <property type="entry name" value="AB_hydrolase_fold"/>
</dbReference>
<evidence type="ECO:0000256" key="1">
    <source>
        <dbReference type="ARBA" id="ARBA00006538"/>
    </source>
</evidence>
<dbReference type="PANTHER" id="PTHR10824">
    <property type="entry name" value="ACYL-COENZYME A THIOESTERASE-RELATED"/>
    <property type="match status" value="1"/>
</dbReference>
<gene>
    <name evidence="5" type="ORF">SAMN04487950_3307</name>
</gene>
<reference evidence="6" key="1">
    <citation type="submission" date="2016-10" db="EMBL/GenBank/DDBJ databases">
        <authorList>
            <person name="Varghese N."/>
            <person name="Submissions S."/>
        </authorList>
    </citation>
    <scope>NUCLEOTIDE SEQUENCE [LARGE SCALE GENOMIC DNA]</scope>
    <source>
        <strain evidence="6">CGMCC 1.7738</strain>
    </source>
</reference>
<dbReference type="SUPFAM" id="SSF53474">
    <property type="entry name" value="alpha/beta-Hydrolases"/>
    <property type="match status" value="1"/>
</dbReference>
<evidence type="ECO:0000259" key="3">
    <source>
        <dbReference type="Pfam" id="PF04775"/>
    </source>
</evidence>
<dbReference type="Gene3D" id="3.40.50.1820">
    <property type="entry name" value="alpha/beta hydrolase"/>
    <property type="match status" value="1"/>
</dbReference>
<protein>
    <submittedName>
        <fullName evidence="5">Acyl-CoA thioester hydrolase/BAAT N-terminal region</fullName>
    </submittedName>
</protein>
<name>A0A1I4GNQ7_9EURY</name>
<evidence type="ECO:0000313" key="6">
    <source>
        <dbReference type="Proteomes" id="UP000199607"/>
    </source>
</evidence>
<organism evidence="5 6">
    <name type="scientific">Halogranum rubrum</name>
    <dbReference type="NCBI Taxonomy" id="553466"/>
    <lineage>
        <taxon>Archaea</taxon>
        <taxon>Methanobacteriati</taxon>
        <taxon>Methanobacteriota</taxon>
        <taxon>Stenosarchaea group</taxon>
        <taxon>Halobacteria</taxon>
        <taxon>Halobacteriales</taxon>
        <taxon>Haloferacaceae</taxon>
    </lineage>
</organism>
<dbReference type="PANTHER" id="PTHR10824:SF4">
    <property type="entry name" value="ACYL-COENZYME A THIOESTERASE 1-LIKE"/>
    <property type="match status" value="1"/>
</dbReference>
<feature type="domain" description="Acyl-CoA thioester hydrolase/bile acid-CoA amino acid N-acetyltransferase" evidence="3">
    <location>
        <begin position="45"/>
        <end position="171"/>
    </location>
</feature>
<dbReference type="InterPro" id="IPR014940">
    <property type="entry name" value="BAAT_C"/>
</dbReference>
<dbReference type="RefSeq" id="WP_281244213.1">
    <property type="nucleotide sequence ID" value="NZ_FOTC01000004.1"/>
</dbReference>
<evidence type="ECO:0000313" key="5">
    <source>
        <dbReference type="EMBL" id="SFL31702.1"/>
    </source>
</evidence>
<dbReference type="GO" id="GO:0047617">
    <property type="term" value="F:fatty acyl-CoA hydrolase activity"/>
    <property type="evidence" value="ECO:0007669"/>
    <property type="project" value="TreeGrafter"/>
</dbReference>
<dbReference type="Gene3D" id="2.60.40.2240">
    <property type="entry name" value="Acyl-CoA thioester hydrolase/BAAT N-terminal domain"/>
    <property type="match status" value="1"/>
</dbReference>
<feature type="active site" description="Charge relay system" evidence="2">
    <location>
        <position position="264"/>
    </location>
</feature>
<dbReference type="Pfam" id="PF08840">
    <property type="entry name" value="BAAT_C"/>
    <property type="match status" value="1"/>
</dbReference>
<dbReference type="InterPro" id="IPR042490">
    <property type="entry name" value="Thio_Ohase/BAAT_N"/>
</dbReference>
<feature type="domain" description="BAAT/Acyl-CoA thioester hydrolase C-terminal" evidence="4">
    <location>
        <begin position="235"/>
        <end position="451"/>
    </location>
</feature>
<evidence type="ECO:0000256" key="2">
    <source>
        <dbReference type="PIRSR" id="PIRSR016521-1"/>
    </source>
</evidence>
<comment type="similarity">
    <text evidence="1">Belongs to the C/M/P thioester hydrolase family.</text>
</comment>
<keyword evidence="6" id="KW-1185">Reference proteome</keyword>
<dbReference type="InterPro" id="IPR006862">
    <property type="entry name" value="Thio_Ohase/aa_AcTrfase"/>
</dbReference>
<dbReference type="AlphaFoldDB" id="A0A1I4GNQ7"/>
<accession>A0A1I4GNQ7</accession>